<dbReference type="RefSeq" id="WP_141924578.1">
    <property type="nucleotide sequence ID" value="NZ_VFQC01000001.1"/>
</dbReference>
<organism evidence="2 3">
    <name type="scientific">Haloactinospora alba</name>
    <dbReference type="NCBI Taxonomy" id="405555"/>
    <lineage>
        <taxon>Bacteria</taxon>
        <taxon>Bacillati</taxon>
        <taxon>Actinomycetota</taxon>
        <taxon>Actinomycetes</taxon>
        <taxon>Streptosporangiales</taxon>
        <taxon>Nocardiopsidaceae</taxon>
        <taxon>Haloactinospora</taxon>
    </lineage>
</organism>
<name>A0A543NMY3_9ACTN</name>
<evidence type="ECO:0000313" key="2">
    <source>
        <dbReference type="EMBL" id="TQN33181.1"/>
    </source>
</evidence>
<dbReference type="EMBL" id="VFQC01000001">
    <property type="protein sequence ID" value="TQN33181.1"/>
    <property type="molecule type" value="Genomic_DNA"/>
</dbReference>
<evidence type="ECO:0000256" key="1">
    <source>
        <dbReference type="SAM" id="MobiDB-lite"/>
    </source>
</evidence>
<evidence type="ECO:0000313" key="3">
    <source>
        <dbReference type="Proteomes" id="UP000317422"/>
    </source>
</evidence>
<gene>
    <name evidence="2" type="ORF">FHX37_3181</name>
</gene>
<dbReference type="AlphaFoldDB" id="A0A543NMY3"/>
<feature type="compositionally biased region" description="Low complexity" evidence="1">
    <location>
        <begin position="64"/>
        <end position="86"/>
    </location>
</feature>
<feature type="region of interest" description="Disordered" evidence="1">
    <location>
        <begin position="54"/>
        <end position="86"/>
    </location>
</feature>
<accession>A0A543NMY3</accession>
<protein>
    <submittedName>
        <fullName evidence="2">Uncharacterized protein</fullName>
    </submittedName>
</protein>
<comment type="caution">
    <text evidence="2">The sequence shown here is derived from an EMBL/GenBank/DDBJ whole genome shotgun (WGS) entry which is preliminary data.</text>
</comment>
<sequence length="86" mass="9190">MSLEEAERQLEAAVHDARVSFDCIALEDLDRAHTNAITARAAVDAAEYALRVELERRQNEEDTTGTGSEEPSGGAGPSESSEGAQE</sequence>
<keyword evidence="3" id="KW-1185">Reference proteome</keyword>
<dbReference type="Proteomes" id="UP000317422">
    <property type="component" value="Unassembled WGS sequence"/>
</dbReference>
<dbReference type="OrthoDB" id="3481528at2"/>
<proteinExistence type="predicted"/>
<reference evidence="2 3" key="1">
    <citation type="submission" date="2019-06" db="EMBL/GenBank/DDBJ databases">
        <title>Sequencing the genomes of 1000 actinobacteria strains.</title>
        <authorList>
            <person name="Klenk H.-P."/>
        </authorList>
    </citation>
    <scope>NUCLEOTIDE SEQUENCE [LARGE SCALE GENOMIC DNA]</scope>
    <source>
        <strain evidence="2 3">DSM 45015</strain>
    </source>
</reference>